<name>A0ABU4SPT3_9GAMM</name>
<organism evidence="1 2">
    <name type="scientific">Xenorhabdus littoralis</name>
    <dbReference type="NCBI Taxonomy" id="2582835"/>
    <lineage>
        <taxon>Bacteria</taxon>
        <taxon>Pseudomonadati</taxon>
        <taxon>Pseudomonadota</taxon>
        <taxon>Gammaproteobacteria</taxon>
        <taxon>Enterobacterales</taxon>
        <taxon>Morganellaceae</taxon>
        <taxon>Xenorhabdus</taxon>
    </lineage>
</organism>
<accession>A0ABU4SPT3</accession>
<gene>
    <name evidence="1" type="ORF">FE394_16135</name>
</gene>
<dbReference type="Proteomes" id="UP001271640">
    <property type="component" value="Unassembled WGS sequence"/>
</dbReference>
<reference evidence="2" key="1">
    <citation type="journal article" date="2024" name="Toxins">
        <title>Genome Sequence Analysis of Native Xenorhabdus Strains Isolated from Entomopathogenic Nematodes in Argentina.</title>
        <authorList>
            <person name="Palma L."/>
            <person name="Frizzo L."/>
            <person name="Kaiser S."/>
            <person name="Berry C."/>
            <person name="Caballero P."/>
            <person name="Bode H.B."/>
            <person name="Del Valle E.E."/>
        </authorList>
    </citation>
    <scope>NUCLEOTIDE SEQUENCE [LARGE SCALE GENOMIC DNA]</scope>
    <source>
        <strain evidence="2">Reich</strain>
    </source>
</reference>
<dbReference type="RefSeq" id="WP_319927390.1">
    <property type="nucleotide sequence ID" value="NZ_VCDP01000070.1"/>
</dbReference>
<evidence type="ECO:0000313" key="1">
    <source>
        <dbReference type="EMBL" id="MDX8000675.1"/>
    </source>
</evidence>
<protein>
    <submittedName>
        <fullName evidence="1">Uncharacterized protein</fullName>
    </submittedName>
</protein>
<evidence type="ECO:0000313" key="2">
    <source>
        <dbReference type="Proteomes" id="UP001271640"/>
    </source>
</evidence>
<keyword evidence="2" id="KW-1185">Reference proteome</keyword>
<dbReference type="EMBL" id="VCDP01000070">
    <property type="protein sequence ID" value="MDX8000675.1"/>
    <property type="molecule type" value="Genomic_DNA"/>
</dbReference>
<comment type="caution">
    <text evidence="1">The sequence shown here is derived from an EMBL/GenBank/DDBJ whole genome shotgun (WGS) entry which is preliminary data.</text>
</comment>
<proteinExistence type="predicted"/>
<sequence>MWKFRRNKRPQIKNINSKGLIQAGLDNPEEFKDRNIYIAVHHTFALDEADQIYAKNLAKSEDKEWGFYEDWNELTNGATLISVYYVTRRKVQIDGLYETPKVAVILTPDTEDNYKKSQYKVML</sequence>